<feature type="region of interest" description="Disordered" evidence="1">
    <location>
        <begin position="109"/>
        <end position="141"/>
    </location>
</feature>
<gene>
    <name evidence="2" type="ORF">MSPICULIGERA_LOCUS23703</name>
</gene>
<dbReference type="AlphaFoldDB" id="A0AA36DG56"/>
<reference evidence="2" key="1">
    <citation type="submission" date="2023-06" db="EMBL/GenBank/DDBJ databases">
        <authorList>
            <person name="Delattre M."/>
        </authorList>
    </citation>
    <scope>NUCLEOTIDE SEQUENCE</scope>
    <source>
        <strain evidence="2">AF72</strain>
    </source>
</reference>
<evidence type="ECO:0000256" key="1">
    <source>
        <dbReference type="SAM" id="MobiDB-lite"/>
    </source>
</evidence>
<evidence type="ECO:0000313" key="3">
    <source>
        <dbReference type="Proteomes" id="UP001177023"/>
    </source>
</evidence>
<feature type="compositionally biased region" description="Basic and acidic residues" evidence="1">
    <location>
        <begin position="367"/>
        <end position="377"/>
    </location>
</feature>
<evidence type="ECO:0000313" key="2">
    <source>
        <dbReference type="EMBL" id="CAJ0585691.1"/>
    </source>
</evidence>
<name>A0AA36DG56_9BILA</name>
<feature type="compositionally biased region" description="Basic and acidic residues" evidence="1">
    <location>
        <begin position="280"/>
        <end position="298"/>
    </location>
</feature>
<feature type="non-terminal residue" evidence="2">
    <location>
        <position position="1"/>
    </location>
</feature>
<accession>A0AA36DG56</accession>
<organism evidence="2 3">
    <name type="scientific">Mesorhabditis spiculigera</name>
    <dbReference type="NCBI Taxonomy" id="96644"/>
    <lineage>
        <taxon>Eukaryota</taxon>
        <taxon>Metazoa</taxon>
        <taxon>Ecdysozoa</taxon>
        <taxon>Nematoda</taxon>
        <taxon>Chromadorea</taxon>
        <taxon>Rhabditida</taxon>
        <taxon>Rhabditina</taxon>
        <taxon>Rhabditomorpha</taxon>
        <taxon>Rhabditoidea</taxon>
        <taxon>Rhabditidae</taxon>
        <taxon>Mesorhabditinae</taxon>
        <taxon>Mesorhabditis</taxon>
    </lineage>
</organism>
<dbReference type="Proteomes" id="UP001177023">
    <property type="component" value="Unassembled WGS sequence"/>
</dbReference>
<dbReference type="EMBL" id="CATQJA010002706">
    <property type="protein sequence ID" value="CAJ0585691.1"/>
    <property type="molecule type" value="Genomic_DNA"/>
</dbReference>
<protein>
    <submittedName>
        <fullName evidence="2">Uncharacterized protein</fullName>
    </submittedName>
</protein>
<sequence length="377" mass="42957">MPAHGDTRSMNSSAGWITSITDQDHEYIPQVDRKKADTLNLWKVCNIYSVYAVDTDNAMREVRKSLRKIIVKAEKQQEKEKAKDFQLTVNGSQYIPSRRLGDEYRPQSFLSSLTKRKPKPTPSERIQLPTRAPSPHSHQIQVGDTNLALPEHEIYDKHRPSLEEAQRALSTWRKSLEEETQESTAKNQQHPFVPSSPIDQRPPQPAVRSRSHPGQPNKLDPTITLPPSFDHQKVPYLPQPDYDGHQIPPEPEMIKDRNGSTRLRDAGHTPRPIVRRRSSSKVDQEVVARPLSDVEKPKTKPPLAQQLSQTAPVKSRVDDRPRPQAPRKPHILRPENTPPRPMLRATIVTQDSCGMVEKQPVARRPSSRLDEPQIVKL</sequence>
<proteinExistence type="predicted"/>
<feature type="region of interest" description="Disordered" evidence="1">
    <location>
        <begin position="355"/>
        <end position="377"/>
    </location>
</feature>
<keyword evidence="3" id="KW-1185">Reference proteome</keyword>
<feature type="region of interest" description="Disordered" evidence="1">
    <location>
        <begin position="166"/>
        <end position="342"/>
    </location>
</feature>
<comment type="caution">
    <text evidence="2">The sequence shown here is derived from an EMBL/GenBank/DDBJ whole genome shotgun (WGS) entry which is preliminary data.</text>
</comment>
<feature type="compositionally biased region" description="Basic and acidic residues" evidence="1">
    <location>
        <begin position="252"/>
        <end position="268"/>
    </location>
</feature>